<accession>A0A8S5LXY6</accession>
<dbReference type="GO" id="GO:0009007">
    <property type="term" value="F:site-specific DNA-methyltransferase (adenine-specific) activity"/>
    <property type="evidence" value="ECO:0007669"/>
    <property type="project" value="InterPro"/>
</dbReference>
<proteinExistence type="predicted"/>
<dbReference type="EMBL" id="BK014765">
    <property type="protein sequence ID" value="DAD74786.1"/>
    <property type="molecule type" value="Genomic_DNA"/>
</dbReference>
<protein>
    <submittedName>
        <fullName evidence="1">DNA N-6-adenine-methyltransferase</fullName>
    </submittedName>
</protein>
<dbReference type="InterPro" id="IPR008593">
    <property type="entry name" value="Dam_MeTrfase"/>
</dbReference>
<organism evidence="1">
    <name type="scientific">Siphoviridae sp. ctZPw9</name>
    <dbReference type="NCBI Taxonomy" id="2826383"/>
    <lineage>
        <taxon>Viruses</taxon>
        <taxon>Duplodnaviria</taxon>
        <taxon>Heunggongvirae</taxon>
        <taxon>Uroviricota</taxon>
        <taxon>Caudoviricetes</taxon>
    </lineage>
</organism>
<dbReference type="Pfam" id="PF05869">
    <property type="entry name" value="Dam"/>
    <property type="match status" value="1"/>
</dbReference>
<dbReference type="GO" id="GO:0003677">
    <property type="term" value="F:DNA binding"/>
    <property type="evidence" value="ECO:0007669"/>
    <property type="project" value="InterPro"/>
</dbReference>
<sequence>MAMPQREAQATDTWLTPRRILDPLGEFDLDPASPIENRDWVGAKKTYTELEDGLVQRWDGRVWLNPPYGRGIDKWMQKMAEHAKNGGTGIAFIFARTDTSYWHEHIFPVAKGALFLAGRTKFFGSNGVEGKHAAPAPSVLIAYTYTDLDILEKSGLNGKVVRF</sequence>
<name>A0A8S5LXY6_9CAUD</name>
<reference evidence="1" key="1">
    <citation type="journal article" date="2021" name="Proc. Natl. Acad. Sci. U.S.A.">
        <title>A Catalog of Tens of Thousands of Viruses from Human Metagenomes Reveals Hidden Associations with Chronic Diseases.</title>
        <authorList>
            <person name="Tisza M.J."/>
            <person name="Buck C.B."/>
        </authorList>
    </citation>
    <scope>NUCLEOTIDE SEQUENCE</scope>
    <source>
        <strain evidence="1">CtZPw9</strain>
    </source>
</reference>
<dbReference type="GO" id="GO:0009307">
    <property type="term" value="P:DNA restriction-modification system"/>
    <property type="evidence" value="ECO:0007669"/>
    <property type="project" value="InterPro"/>
</dbReference>
<evidence type="ECO:0000313" key="1">
    <source>
        <dbReference type="EMBL" id="DAD74786.1"/>
    </source>
</evidence>